<evidence type="ECO:0000313" key="2">
    <source>
        <dbReference type="Proteomes" id="UP000186922"/>
    </source>
</evidence>
<name>A0A1D1VQ33_RAMVA</name>
<reference evidence="1 2" key="1">
    <citation type="journal article" date="2016" name="Nat. Commun.">
        <title>Extremotolerant tardigrade genome and improved radiotolerance of human cultured cells by tardigrade-unique protein.</title>
        <authorList>
            <person name="Hashimoto T."/>
            <person name="Horikawa D.D."/>
            <person name="Saito Y."/>
            <person name="Kuwahara H."/>
            <person name="Kozuka-Hata H."/>
            <person name="Shin-I T."/>
            <person name="Minakuchi Y."/>
            <person name="Ohishi K."/>
            <person name="Motoyama A."/>
            <person name="Aizu T."/>
            <person name="Enomoto A."/>
            <person name="Kondo K."/>
            <person name="Tanaka S."/>
            <person name="Hara Y."/>
            <person name="Koshikawa S."/>
            <person name="Sagara H."/>
            <person name="Miura T."/>
            <person name="Yokobori S."/>
            <person name="Miyagawa K."/>
            <person name="Suzuki Y."/>
            <person name="Kubo T."/>
            <person name="Oyama M."/>
            <person name="Kohara Y."/>
            <person name="Fujiyama A."/>
            <person name="Arakawa K."/>
            <person name="Katayama T."/>
            <person name="Toyoda A."/>
            <person name="Kunieda T."/>
        </authorList>
    </citation>
    <scope>NUCLEOTIDE SEQUENCE [LARGE SCALE GENOMIC DNA]</scope>
    <source>
        <strain evidence="1 2">YOKOZUNA-1</strain>
    </source>
</reference>
<keyword evidence="2" id="KW-1185">Reference proteome</keyword>
<dbReference type="PANTHER" id="PTHR21010:SF3">
    <property type="entry name" value="DAXX"/>
    <property type="match status" value="1"/>
</dbReference>
<protein>
    <submittedName>
        <fullName evidence="1">Uncharacterized protein</fullName>
    </submittedName>
</protein>
<dbReference type="OrthoDB" id="10052054at2759"/>
<proteinExistence type="predicted"/>
<accession>A0A1D1VQ33</accession>
<dbReference type="AlphaFoldDB" id="A0A1D1VQ33"/>
<evidence type="ECO:0000313" key="1">
    <source>
        <dbReference type="EMBL" id="GAV01054.1"/>
    </source>
</evidence>
<dbReference type="EMBL" id="BDGG01000006">
    <property type="protein sequence ID" value="GAV01054.1"/>
    <property type="molecule type" value="Genomic_DNA"/>
</dbReference>
<comment type="caution">
    <text evidence="1">The sequence shown here is derived from an EMBL/GenBank/DDBJ whole genome shotgun (WGS) entry which is preliminary data.</text>
</comment>
<sequence>MERARSLRRNVSFRARDVNTAFERRDSSRRKKTLMGKLTSMVQDIVADEEEVKIRLDQLIIHEALLAAVEKLAASYETVLSALTHLHAQYGKCTENSNFYQRYASMKIMIKQVLRAINQIGGNKTCIRIPAQEPGELPLAYAQRLVPLINQTKKASTESDDEAKRKADKELKDRFDGVTLEEINQENEILHSDLYQMARRYCGLRKLIDMLERDYKGVKHYPFFLRYAMLKGMLMDLKRNPAFIEVCSENINNGMKPEHGN</sequence>
<organism evidence="1 2">
    <name type="scientific">Ramazzottius varieornatus</name>
    <name type="common">Water bear</name>
    <name type="synonym">Tardigrade</name>
    <dbReference type="NCBI Taxonomy" id="947166"/>
    <lineage>
        <taxon>Eukaryota</taxon>
        <taxon>Metazoa</taxon>
        <taxon>Ecdysozoa</taxon>
        <taxon>Tardigrada</taxon>
        <taxon>Eutardigrada</taxon>
        <taxon>Parachela</taxon>
        <taxon>Hypsibioidea</taxon>
        <taxon>Ramazzottiidae</taxon>
        <taxon>Ramazzottius</taxon>
    </lineage>
</organism>
<dbReference type="PANTHER" id="PTHR21010">
    <property type="entry name" value="AGAP001581-PA"/>
    <property type="match status" value="1"/>
</dbReference>
<gene>
    <name evidence="1" type="primary">RvY_11825-1</name>
    <name evidence="1" type="synonym">RvY_11825.1</name>
    <name evidence="1" type="ORF">RvY_11825</name>
</gene>
<dbReference type="Proteomes" id="UP000186922">
    <property type="component" value="Unassembled WGS sequence"/>
</dbReference>